<keyword evidence="2" id="KW-1185">Reference proteome</keyword>
<name>A0A1C7GXC9_9BACE</name>
<proteinExistence type="predicted"/>
<protein>
    <submittedName>
        <fullName evidence="1">Uncharacterized protein</fullName>
    </submittedName>
</protein>
<evidence type="ECO:0000313" key="2">
    <source>
        <dbReference type="Proteomes" id="UP000092631"/>
    </source>
</evidence>
<dbReference type="EMBL" id="CP015401">
    <property type="protein sequence ID" value="ANU56919.1"/>
    <property type="molecule type" value="Genomic_DNA"/>
</dbReference>
<sequence length="374" mass="44150">MENTILMYNNSLNFSLKQTINNINDLIFNIQSLKQLQINIDEIQNLKDGAQLQVNMACLALLRHYILDEYGVGVILFRNLIRKYYPLSDEQILKYENVIYKEIHRTVDNGKVTIDPHEWYYITNYNVFRRKGKEFSVENKLYKLRHKCFSTTGKTYRSTYSSLVSEMLHLNELFSVFETRECCRDAHSFFTSNYNVDFHSVPQICCASLAKNEFTKWDWDLVRNIKNVESSFCWLENLLDNNGFFAQLAIENITKTLTQLQNVVGTEYLITQDVWNSVVEKYEKMGIGLYAYSNSISKEFIIEHQNELDWLVLQRNPYVQWDLELINLFLKKYVKSIPGSEWDKHLDGSRAIYSAVKDLLNDSILRDIEKLYEL</sequence>
<dbReference type="KEGG" id="bcae:A4V03_04465"/>
<dbReference type="Proteomes" id="UP000092631">
    <property type="component" value="Chromosome"/>
</dbReference>
<dbReference type="AlphaFoldDB" id="A0A1C7GXC9"/>
<organism evidence="1 2">
    <name type="scientific">Bacteroides caecimuris</name>
    <dbReference type="NCBI Taxonomy" id="1796613"/>
    <lineage>
        <taxon>Bacteria</taxon>
        <taxon>Pseudomonadati</taxon>
        <taxon>Bacteroidota</taxon>
        <taxon>Bacteroidia</taxon>
        <taxon>Bacteroidales</taxon>
        <taxon>Bacteroidaceae</taxon>
        <taxon>Bacteroides</taxon>
    </lineage>
</organism>
<dbReference type="OrthoDB" id="1097815at2"/>
<gene>
    <name evidence="1" type="ORF">A4V03_04465</name>
</gene>
<evidence type="ECO:0000313" key="1">
    <source>
        <dbReference type="EMBL" id="ANU56919.1"/>
    </source>
</evidence>
<accession>A0A1C7GXC9</accession>
<dbReference type="RefSeq" id="WP_065538110.1">
    <property type="nucleotide sequence ID" value="NZ_CAPDLJ010000019.1"/>
</dbReference>
<reference evidence="2" key="1">
    <citation type="submission" date="2016-04" db="EMBL/GenBank/DDBJ databases">
        <title>Complete Genome Sequences of Twelve Strains of a Stable Defined Moderately Diverse Mouse Microbiota 2 (sDMDMm2).</title>
        <authorList>
            <person name="Uchimura Y."/>
            <person name="Wyss M."/>
            <person name="Brugiroux S."/>
            <person name="Limenitakis J.P."/>
            <person name="Stecher B."/>
            <person name="McCoy K.D."/>
            <person name="Macpherson A.J."/>
        </authorList>
    </citation>
    <scope>NUCLEOTIDE SEQUENCE [LARGE SCALE GENOMIC DNA]</scope>
    <source>
        <strain evidence="2">I48</strain>
    </source>
</reference>
<dbReference type="GeneID" id="82186385"/>